<keyword evidence="1" id="KW-1003">Cell membrane</keyword>
<dbReference type="OrthoDB" id="9808365at2"/>
<sequence length="322" mass="34860">MTMFWFWMIVAAAGVIGVLLLLARYLSLWLQAYVTGTGIKLLTLFLMSLRKVNPEVIVRSKVMAVQAGLTTISTNAIEAQYLAGGDVPRIMLALISAQRANIALDWDTAAAIDLAGRDILEAVQISVNPKVINCPIQESEGLSTLDGFAKDGIQLKVRALVTVRTNLLQLVGGATEATVIARVGQGIISAIGACGSYREILADPGIISRQVLAQGLDSQTSFEIVSIDIADIDIGDNIGARLQLDQANADIRIALAFSEKRRAMAVARQQEMVALTKEHEAQLVLEESKIPSAVAFAFRDNPLRSSRVRGKEKRSYTNQSRI</sequence>
<evidence type="ECO:0000256" key="3">
    <source>
        <dbReference type="ARBA" id="ARBA00022989"/>
    </source>
</evidence>
<gene>
    <name evidence="6" type="ORF">Pla110_41810</name>
</gene>
<keyword evidence="7" id="KW-1185">Reference proteome</keyword>
<dbReference type="InterPro" id="IPR022853">
    <property type="entry name" value="FloA"/>
</dbReference>
<evidence type="ECO:0000256" key="4">
    <source>
        <dbReference type="ARBA" id="ARBA00023136"/>
    </source>
</evidence>
<evidence type="ECO:0000256" key="1">
    <source>
        <dbReference type="ARBA" id="ARBA00022475"/>
    </source>
</evidence>
<evidence type="ECO:0000313" key="6">
    <source>
        <dbReference type="EMBL" id="QDU82425.1"/>
    </source>
</evidence>
<dbReference type="AlphaFoldDB" id="A0A518CT91"/>
<feature type="transmembrane region" description="Helical" evidence="5">
    <location>
        <begin position="30"/>
        <end position="49"/>
    </location>
</feature>
<keyword evidence="2 5" id="KW-0812">Transmembrane</keyword>
<name>A0A518CT91_9PLAN</name>
<organism evidence="6 7">
    <name type="scientific">Polystyrenella longa</name>
    <dbReference type="NCBI Taxonomy" id="2528007"/>
    <lineage>
        <taxon>Bacteria</taxon>
        <taxon>Pseudomonadati</taxon>
        <taxon>Planctomycetota</taxon>
        <taxon>Planctomycetia</taxon>
        <taxon>Planctomycetales</taxon>
        <taxon>Planctomycetaceae</taxon>
        <taxon>Polystyrenella</taxon>
    </lineage>
</organism>
<protein>
    <submittedName>
        <fullName evidence="6">SigmaW regulon antibacterial</fullName>
    </submittedName>
</protein>
<dbReference type="Pfam" id="PF12127">
    <property type="entry name" value="FloA"/>
    <property type="match status" value="1"/>
</dbReference>
<proteinExistence type="predicted"/>
<feature type="transmembrane region" description="Helical" evidence="5">
    <location>
        <begin position="6"/>
        <end position="23"/>
    </location>
</feature>
<keyword evidence="4 5" id="KW-0472">Membrane</keyword>
<dbReference type="EMBL" id="CP036281">
    <property type="protein sequence ID" value="QDU82425.1"/>
    <property type="molecule type" value="Genomic_DNA"/>
</dbReference>
<evidence type="ECO:0000256" key="5">
    <source>
        <dbReference type="SAM" id="Phobius"/>
    </source>
</evidence>
<reference evidence="6 7" key="1">
    <citation type="submission" date="2019-02" db="EMBL/GenBank/DDBJ databases">
        <title>Deep-cultivation of Planctomycetes and their phenomic and genomic characterization uncovers novel biology.</title>
        <authorList>
            <person name="Wiegand S."/>
            <person name="Jogler M."/>
            <person name="Boedeker C."/>
            <person name="Pinto D."/>
            <person name="Vollmers J."/>
            <person name="Rivas-Marin E."/>
            <person name="Kohn T."/>
            <person name="Peeters S.H."/>
            <person name="Heuer A."/>
            <person name="Rast P."/>
            <person name="Oberbeckmann S."/>
            <person name="Bunk B."/>
            <person name="Jeske O."/>
            <person name="Meyerdierks A."/>
            <person name="Storesund J.E."/>
            <person name="Kallscheuer N."/>
            <person name="Luecker S."/>
            <person name="Lage O.M."/>
            <person name="Pohl T."/>
            <person name="Merkel B.J."/>
            <person name="Hornburger P."/>
            <person name="Mueller R.-W."/>
            <person name="Bruemmer F."/>
            <person name="Labrenz M."/>
            <person name="Spormann A.M."/>
            <person name="Op den Camp H."/>
            <person name="Overmann J."/>
            <person name="Amann R."/>
            <person name="Jetten M.S.M."/>
            <person name="Mascher T."/>
            <person name="Medema M.H."/>
            <person name="Devos D.P."/>
            <person name="Kaster A.-K."/>
            <person name="Ovreas L."/>
            <person name="Rohde M."/>
            <person name="Galperin M.Y."/>
            <person name="Jogler C."/>
        </authorList>
    </citation>
    <scope>NUCLEOTIDE SEQUENCE [LARGE SCALE GENOMIC DNA]</scope>
    <source>
        <strain evidence="6 7">Pla110</strain>
    </source>
</reference>
<accession>A0A518CT91</accession>
<dbReference type="Proteomes" id="UP000317178">
    <property type="component" value="Chromosome"/>
</dbReference>
<evidence type="ECO:0000313" key="7">
    <source>
        <dbReference type="Proteomes" id="UP000317178"/>
    </source>
</evidence>
<dbReference type="KEGG" id="plon:Pla110_41810"/>
<evidence type="ECO:0000256" key="2">
    <source>
        <dbReference type="ARBA" id="ARBA00022692"/>
    </source>
</evidence>
<keyword evidence="3 5" id="KW-1133">Transmembrane helix</keyword>